<dbReference type="NCBIfam" id="TIGR03690">
    <property type="entry name" value="20S_bact_beta"/>
    <property type="match status" value="1"/>
</dbReference>
<dbReference type="CDD" id="cd01906">
    <property type="entry name" value="proteasome_protease_HslV"/>
    <property type="match status" value="1"/>
</dbReference>
<keyword evidence="3 9" id="KW-0645">Protease</keyword>
<feature type="chain" id="PRO_5044921513" description="Proteasome subunit beta" evidence="9">
    <location>
        <begin position="86"/>
        <end position="313"/>
    </location>
</feature>
<dbReference type="InterPro" id="IPR000243">
    <property type="entry name" value="Pept_T1A_subB"/>
</dbReference>
<keyword evidence="5 9" id="KW-0378">Hydrolase</keyword>
<evidence type="ECO:0000256" key="3">
    <source>
        <dbReference type="ARBA" id="ARBA00022670"/>
    </source>
</evidence>
<evidence type="ECO:0000256" key="9">
    <source>
        <dbReference type="HAMAP-Rule" id="MF_02113"/>
    </source>
</evidence>
<evidence type="ECO:0000313" key="12">
    <source>
        <dbReference type="EMBL" id="MBO2462545.1"/>
    </source>
</evidence>
<feature type="propeptide" id="PRO_5044921512" description="Removed in mature form; by autocatalysis" evidence="9">
    <location>
        <begin position="1"/>
        <end position="85"/>
    </location>
</feature>
<dbReference type="InterPro" id="IPR029055">
    <property type="entry name" value="Ntn_hydrolases_N"/>
</dbReference>
<comment type="function">
    <text evidence="9">Component of the proteasome core, a large protease complex with broad specificity involved in protein degradation.</text>
</comment>
<dbReference type="Proteomes" id="UP000680206">
    <property type="component" value="Unassembled WGS sequence"/>
</dbReference>
<protein>
    <recommendedName>
        <fullName evidence="9 10">Proteasome subunit beta</fullName>
        <ecNumber evidence="9 10">3.4.25.1</ecNumber>
    </recommendedName>
    <alternativeName>
        <fullName evidence="9">20S proteasome beta subunit</fullName>
    </alternativeName>
    <alternativeName>
        <fullName evidence="9">Proteasome core protein PrcB</fullName>
    </alternativeName>
</protein>
<sequence length="313" mass="33652">MGRTSAPGGRAWQDRWKDHRRSTRAAPPQQRGAAVTGRTDDQGLPPEFFEAGPASFVDFLRQHSPDLLPVNRVPDAGTVPALPHGTTVLALTIPGGVMMAGDRRATQGNRIAYRELDKVQRADEYSAVAFAGTVGLALEMVRLFQVELEHYEKMETVPLSLPGKARRLGAVIQANLAQALQGLAVVPLFAGYDPDADDARIYTYDITGAPQLARDYHADGSGSPYALGALKKLYRPDLSVEDAATVCVQALYDAADDDTATGGPDPSRRIYPTVAAVTADGYRQLPEEEVSAIAAEVLEGRMRHPNGPVAPLR</sequence>
<comment type="activity regulation">
    <text evidence="9">The formation of the proteasomal ATPase ARC-20S proteasome complex, likely via the docking of the C-termini of ARC into the intersubunit pockets in the alpha-rings, may trigger opening of the gate for substrate entry. Interconversion between the open-gate and close-gate conformations leads to a dynamic regulation of the 20S proteasome proteolysis activity.</text>
</comment>
<feature type="region of interest" description="Disordered" evidence="11">
    <location>
        <begin position="1"/>
        <end position="45"/>
    </location>
</feature>
<dbReference type="SUPFAM" id="SSF56235">
    <property type="entry name" value="N-terminal nucleophile aminohydrolases (Ntn hydrolases)"/>
    <property type="match status" value="1"/>
</dbReference>
<keyword evidence="7 9" id="KW-0647">Proteasome</keyword>
<evidence type="ECO:0000256" key="11">
    <source>
        <dbReference type="SAM" id="MobiDB-lite"/>
    </source>
</evidence>
<accession>A0ABS3S0L1</accession>
<proteinExistence type="inferred from homology"/>
<keyword evidence="4 9" id="KW-0888">Threonine protease</keyword>
<comment type="subunit">
    <text evidence="9">The 20S proteasome core is composed of 14 alpha and 14 beta subunits that assemble into four stacked heptameric rings, resulting in a barrel-shaped structure. The two inner rings, each composed of seven catalytic beta subunits, are sandwiched by two outer rings, each composed of seven alpha subunits. The catalytic chamber with the active sites is on the inside of the barrel. Has a gated structure, the ends of the cylinder being occluded by the N-termini of the alpha-subunits. Is capped by the proteasome-associated ATPase, ARC.</text>
</comment>
<dbReference type="GO" id="GO:0000502">
    <property type="term" value="C:proteasome complex"/>
    <property type="evidence" value="ECO:0007669"/>
    <property type="project" value="UniProtKB-KW"/>
</dbReference>
<dbReference type="EC" id="3.4.25.1" evidence="9 10"/>
<evidence type="ECO:0000313" key="13">
    <source>
        <dbReference type="Proteomes" id="UP000680206"/>
    </source>
</evidence>
<keyword evidence="13" id="KW-1185">Reference proteome</keyword>
<evidence type="ECO:0000256" key="4">
    <source>
        <dbReference type="ARBA" id="ARBA00022698"/>
    </source>
</evidence>
<organism evidence="12 13">
    <name type="scientific">Actinomadura violacea</name>
    <dbReference type="NCBI Taxonomy" id="2819934"/>
    <lineage>
        <taxon>Bacteria</taxon>
        <taxon>Bacillati</taxon>
        <taxon>Actinomycetota</taxon>
        <taxon>Actinomycetes</taxon>
        <taxon>Streptosporangiales</taxon>
        <taxon>Thermomonosporaceae</taxon>
        <taxon>Actinomadura</taxon>
    </lineage>
</organism>
<comment type="caution">
    <text evidence="12">The sequence shown here is derived from an EMBL/GenBank/DDBJ whole genome shotgun (WGS) entry which is preliminary data.</text>
</comment>
<comment type="pathway">
    <text evidence="9">Protein degradation; proteasomal Pup-dependent pathway.</text>
</comment>
<dbReference type="Gene3D" id="3.60.20.10">
    <property type="entry name" value="Glutamine Phosphoribosylpyrophosphate, subunit 1, domain 1"/>
    <property type="match status" value="1"/>
</dbReference>
<dbReference type="InterPro" id="IPR001353">
    <property type="entry name" value="Proteasome_sua/b"/>
</dbReference>
<dbReference type="PANTHER" id="PTHR32194:SF0">
    <property type="entry name" value="ATP-DEPENDENT PROTEASE SUBUNIT HSLV"/>
    <property type="match status" value="1"/>
</dbReference>
<name>A0ABS3S0L1_9ACTN</name>
<dbReference type="PROSITE" id="PS51476">
    <property type="entry name" value="PROTEASOME_BETA_2"/>
    <property type="match status" value="1"/>
</dbReference>
<comment type="similarity">
    <text evidence="9">Belongs to the peptidase T1B family.</text>
</comment>
<dbReference type="InterPro" id="IPR023333">
    <property type="entry name" value="Proteasome_suB-type"/>
</dbReference>
<dbReference type="GO" id="GO:0016787">
    <property type="term" value="F:hydrolase activity"/>
    <property type="evidence" value="ECO:0007669"/>
    <property type="project" value="UniProtKB-KW"/>
</dbReference>
<dbReference type="EMBL" id="JAGEPF010000022">
    <property type="protein sequence ID" value="MBO2462545.1"/>
    <property type="molecule type" value="Genomic_DNA"/>
</dbReference>
<keyword evidence="2 9" id="KW-0963">Cytoplasm</keyword>
<evidence type="ECO:0000256" key="8">
    <source>
        <dbReference type="ARBA" id="ARBA00023145"/>
    </source>
</evidence>
<comment type="subcellular location">
    <subcellularLocation>
        <location evidence="9">Cytoplasm</location>
    </subcellularLocation>
</comment>
<evidence type="ECO:0000256" key="2">
    <source>
        <dbReference type="ARBA" id="ARBA00022490"/>
    </source>
</evidence>
<evidence type="ECO:0000256" key="1">
    <source>
        <dbReference type="ARBA" id="ARBA00001198"/>
    </source>
</evidence>
<evidence type="ECO:0000256" key="6">
    <source>
        <dbReference type="ARBA" id="ARBA00022813"/>
    </source>
</evidence>
<evidence type="ECO:0000256" key="7">
    <source>
        <dbReference type="ARBA" id="ARBA00022942"/>
    </source>
</evidence>
<feature type="active site" description="Nucleophile" evidence="9">
    <location>
        <position position="86"/>
    </location>
</feature>
<dbReference type="Pfam" id="PF00227">
    <property type="entry name" value="Proteasome"/>
    <property type="match status" value="1"/>
</dbReference>
<dbReference type="HAMAP" id="MF_02113_B">
    <property type="entry name" value="Proteasome_B_B"/>
    <property type="match status" value="1"/>
</dbReference>
<keyword evidence="6 9" id="KW-0068">Autocatalytic cleavage</keyword>
<evidence type="ECO:0000256" key="5">
    <source>
        <dbReference type="ARBA" id="ARBA00022801"/>
    </source>
</evidence>
<evidence type="ECO:0000256" key="10">
    <source>
        <dbReference type="NCBIfam" id="TIGR03690"/>
    </source>
</evidence>
<dbReference type="PRINTS" id="PR00141">
    <property type="entry name" value="PROTEASOME"/>
</dbReference>
<gene>
    <name evidence="9 12" type="primary">prcB</name>
    <name evidence="12" type="ORF">J4709_33750</name>
</gene>
<dbReference type="InterPro" id="IPR022483">
    <property type="entry name" value="PSB_actinobac"/>
</dbReference>
<comment type="catalytic activity">
    <reaction evidence="1 9">
        <text>Cleavage of peptide bonds with very broad specificity.</text>
        <dbReference type="EC" id="3.4.25.1"/>
    </reaction>
</comment>
<reference evidence="12 13" key="1">
    <citation type="submission" date="2021-03" db="EMBL/GenBank/DDBJ databases">
        <title>Actinomadura violae sp. nov., isolated from lichen in Thailand.</title>
        <authorList>
            <person name="Kanchanasin P."/>
            <person name="Saeng-In P."/>
            <person name="Phongsopitanun W."/>
            <person name="Yuki M."/>
            <person name="Kudo T."/>
            <person name="Ohkuma M."/>
            <person name="Tanasupawat S."/>
        </authorList>
    </citation>
    <scope>NUCLEOTIDE SEQUENCE [LARGE SCALE GENOMIC DNA]</scope>
    <source>
        <strain evidence="12 13">LCR2-06</strain>
    </source>
</reference>
<keyword evidence="8 9" id="KW-0865">Zymogen</keyword>
<dbReference type="PANTHER" id="PTHR32194">
    <property type="entry name" value="METALLOPROTEASE TLDD"/>
    <property type="match status" value="1"/>
</dbReference>